<dbReference type="SUPFAM" id="SSF53756">
    <property type="entry name" value="UDP-Glycosyltransferase/glycogen phosphorylase"/>
    <property type="match status" value="1"/>
</dbReference>
<keyword evidence="6" id="KW-1185">Reference proteome</keyword>
<dbReference type="GO" id="GO:0016757">
    <property type="term" value="F:glycosyltransferase activity"/>
    <property type="evidence" value="ECO:0007669"/>
    <property type="project" value="UniProtKB-KW"/>
</dbReference>
<dbReference type="RefSeq" id="WP_169533775.1">
    <property type="nucleotide sequence ID" value="NZ_JABBGH010000005.1"/>
</dbReference>
<dbReference type="PANTHER" id="PTHR12526:SF510">
    <property type="entry name" value="D-INOSITOL 3-PHOSPHATE GLYCOSYLTRANSFERASE"/>
    <property type="match status" value="1"/>
</dbReference>
<evidence type="ECO:0000259" key="4">
    <source>
        <dbReference type="Pfam" id="PF13579"/>
    </source>
</evidence>
<keyword evidence="1" id="KW-0328">Glycosyltransferase</keyword>
<feature type="domain" description="Glycosyl transferase family 1" evidence="3">
    <location>
        <begin position="203"/>
        <end position="363"/>
    </location>
</feature>
<dbReference type="InterPro" id="IPR028098">
    <property type="entry name" value="Glyco_trans_4-like_N"/>
</dbReference>
<evidence type="ECO:0000256" key="1">
    <source>
        <dbReference type="ARBA" id="ARBA00022676"/>
    </source>
</evidence>
<feature type="domain" description="Glycosyltransferase subfamily 4-like N-terminal" evidence="4">
    <location>
        <begin position="31"/>
        <end position="169"/>
    </location>
</feature>
<evidence type="ECO:0000313" key="5">
    <source>
        <dbReference type="EMBL" id="NML68070.1"/>
    </source>
</evidence>
<sequence>MTTSDLPAARRILIVDNCIAVTGALKAILNTTRALRAEYGAQFDFEFVLPTGTAALPTVADEGYVVHTLPFVEISKRPADLLRYVPALAANAWRLRRLARQRGAALVHLNDFFNLTGIVAKWAGGPKLLTHVRLLPQNFPAPLRKLWIAADTRYADQVVCVSEAVRAAFPAAPHVEVIGDPLPEREQYPLPAPDGPEGRACTGELKLLYLANYIQGKGHDFAVEAFAGAYAQNPRLRLHFHGGDMGLEKNRMFKRRLEVRVRELGLTDVVRFGGFVRDVEQAIKSADILLNFSETEAFSLTCFDALFYGTALIASDCGGPRELFEHGHSGLLVPNRAVPAMTAAIVELAADPTKRARFAEAGRAYVRHKFSPDATYRKLREVYLTLLAA</sequence>
<comment type="caution">
    <text evidence="5">The sequence shown here is derived from an EMBL/GenBank/DDBJ whole genome shotgun (WGS) entry which is preliminary data.</text>
</comment>
<dbReference type="InterPro" id="IPR001296">
    <property type="entry name" value="Glyco_trans_1"/>
</dbReference>
<reference evidence="5 6" key="1">
    <citation type="submission" date="2020-04" db="EMBL/GenBank/DDBJ databases">
        <title>Hymenobacter polaris sp. nov., isolated from Arctic soil.</title>
        <authorList>
            <person name="Dahal R.H."/>
        </authorList>
    </citation>
    <scope>NUCLEOTIDE SEQUENCE [LARGE SCALE GENOMIC DNA]</scope>
    <source>
        <strain evidence="5 6">RP-2-7</strain>
    </source>
</reference>
<dbReference type="PANTHER" id="PTHR12526">
    <property type="entry name" value="GLYCOSYLTRANSFERASE"/>
    <property type="match status" value="1"/>
</dbReference>
<evidence type="ECO:0000313" key="6">
    <source>
        <dbReference type="Proteomes" id="UP000559626"/>
    </source>
</evidence>
<evidence type="ECO:0000259" key="3">
    <source>
        <dbReference type="Pfam" id="PF00534"/>
    </source>
</evidence>
<gene>
    <name evidence="5" type="ORF">HHL22_22965</name>
</gene>
<dbReference type="AlphaFoldDB" id="A0A7Y0FPX2"/>
<dbReference type="Pfam" id="PF13579">
    <property type="entry name" value="Glyco_trans_4_4"/>
    <property type="match status" value="1"/>
</dbReference>
<accession>A0A7Y0FPX2</accession>
<protein>
    <submittedName>
        <fullName evidence="5">Glycosyltransferase family 4 protein</fullName>
    </submittedName>
</protein>
<dbReference type="EMBL" id="JABBGH010000005">
    <property type="protein sequence ID" value="NML68070.1"/>
    <property type="molecule type" value="Genomic_DNA"/>
</dbReference>
<proteinExistence type="predicted"/>
<dbReference type="Gene3D" id="3.40.50.2000">
    <property type="entry name" value="Glycogen Phosphorylase B"/>
    <property type="match status" value="2"/>
</dbReference>
<dbReference type="CDD" id="cd03801">
    <property type="entry name" value="GT4_PimA-like"/>
    <property type="match status" value="1"/>
</dbReference>
<dbReference type="Pfam" id="PF00534">
    <property type="entry name" value="Glycos_transf_1"/>
    <property type="match status" value="1"/>
</dbReference>
<name>A0A7Y0FPX2_9BACT</name>
<organism evidence="5 6">
    <name type="scientific">Hymenobacter polaris</name>
    <dbReference type="NCBI Taxonomy" id="2682546"/>
    <lineage>
        <taxon>Bacteria</taxon>
        <taxon>Pseudomonadati</taxon>
        <taxon>Bacteroidota</taxon>
        <taxon>Cytophagia</taxon>
        <taxon>Cytophagales</taxon>
        <taxon>Hymenobacteraceae</taxon>
        <taxon>Hymenobacter</taxon>
    </lineage>
</organism>
<evidence type="ECO:0000256" key="2">
    <source>
        <dbReference type="ARBA" id="ARBA00022679"/>
    </source>
</evidence>
<dbReference type="Proteomes" id="UP000559626">
    <property type="component" value="Unassembled WGS sequence"/>
</dbReference>
<keyword evidence="2 5" id="KW-0808">Transferase</keyword>